<feature type="domain" description="Fibronectin type-III" evidence="2">
    <location>
        <begin position="603"/>
        <end position="697"/>
    </location>
</feature>
<reference evidence="3 4" key="1">
    <citation type="submission" date="2023-07" db="EMBL/GenBank/DDBJ databases">
        <title>Sorghum-associated microbial communities from plants grown in Nebraska, USA.</title>
        <authorList>
            <person name="Schachtman D."/>
        </authorList>
    </citation>
    <scope>NUCLEOTIDE SEQUENCE [LARGE SCALE GENOMIC DNA]</scope>
    <source>
        <strain evidence="3 4">BE107</strain>
    </source>
</reference>
<dbReference type="EMBL" id="JAVDTT010000001">
    <property type="protein sequence ID" value="MDR6841145.1"/>
    <property type="molecule type" value="Genomic_DNA"/>
</dbReference>
<protein>
    <submittedName>
        <fullName evidence="3">Fibronectin type 3 domain-containing protein</fullName>
    </submittedName>
</protein>
<feature type="region of interest" description="Disordered" evidence="1">
    <location>
        <begin position="2103"/>
        <end position="2122"/>
    </location>
</feature>
<evidence type="ECO:0000256" key="1">
    <source>
        <dbReference type="SAM" id="MobiDB-lite"/>
    </source>
</evidence>
<evidence type="ECO:0000259" key="2">
    <source>
        <dbReference type="PROSITE" id="PS50853"/>
    </source>
</evidence>
<proteinExistence type="predicted"/>
<dbReference type="PROSITE" id="PS50853">
    <property type="entry name" value="FN3"/>
    <property type="match status" value="1"/>
</dbReference>
<feature type="region of interest" description="Disordered" evidence="1">
    <location>
        <begin position="1977"/>
        <end position="2021"/>
    </location>
</feature>
<feature type="compositionally biased region" description="Polar residues" evidence="1">
    <location>
        <begin position="992"/>
        <end position="1014"/>
    </location>
</feature>
<name>A0ABU1RTA0_9GAMM</name>
<dbReference type="SMART" id="SM00060">
    <property type="entry name" value="FN3"/>
    <property type="match status" value="4"/>
</dbReference>
<dbReference type="RefSeq" id="WP_310091500.1">
    <property type="nucleotide sequence ID" value="NZ_JAVDTT010000001.1"/>
</dbReference>
<feature type="region of interest" description="Disordered" evidence="1">
    <location>
        <begin position="992"/>
        <end position="1021"/>
    </location>
</feature>
<organism evidence="3 4">
    <name type="scientific">Pseudoxanthomonas sacheonensis</name>
    <dbReference type="NCBI Taxonomy" id="443615"/>
    <lineage>
        <taxon>Bacteria</taxon>
        <taxon>Pseudomonadati</taxon>
        <taxon>Pseudomonadota</taxon>
        <taxon>Gammaproteobacteria</taxon>
        <taxon>Lysobacterales</taxon>
        <taxon>Lysobacteraceae</taxon>
        <taxon>Pseudoxanthomonas</taxon>
    </lineage>
</organism>
<sequence>MLAAAASLSGQSAELIVDEGVVVKFGDQAQLVVRDKVVAGKGIILTSQKDDQTGGQVEAAAQSAAVGDWNGFRLEKSSATYGALTLEDLAVRYAGPTVGDKTEAAVTVRGVNPSLRYVQVTDSGIGMRLLDGASPAIEGSSFLRNRIGLELNNSSKPSIAATQFSTNSEYAVLNNTPATLVTATGNWWGHSTGPKDIIANPAGQGDSVSAGVNYGSHLLSAPLLNPSIVLVAPAPYFEQSLVALQLSCVNATEYRIAENGAFAGVPFVALASGRTTLDFPVSPGDGRKTLSAQFRNASGTVVSATLTGGVLIDSAAPIVTLTNPASGSFISEPIVIEATATDGSGIKQVRLYRDQQLLVTKTSAPYTYNWDTNAVAEGTYTIRAVATDEADRTSEQSVDVTISRAPPLPDTEGPQVVNVAAGGSPLANGATFAQNTPITFSATDRSAISRIELLMNGAVVGTASGNGNYTALLNLDTVANGPHTLGIRAVDSLSNLSTIEYSITVAHAAPAAPTFTQPQNGLTTRTAALQVAGNALPGGSVQLMLNGVAAGDAVTAGTDGRFLATVSLAPGANLIQATVTDQYGTSALSGGVNVTLDVTVPASPGALTASSLAAGKIRLAWTAASDPNVVANEIYRATSDFTVIGEATKLARVSATTTTYEDVPLSDGRYFYRVVTVNSAGTPSVPTNQVNVSVDKTAPFAQKIEYQTDGAYEPSGRIYGQGRITVTVTVNEALVGAPYLSLVPEGGLPIPVDLVKQDDTHYQGAFNLGAGAGVGIANALFSARDLIGNRGTEVLEGATVPIDTQGPEVDEIVLIPAAPIKVDTSRQVTVTFKFNEPLADSQPPALQYQLSGVGRTPVVIASPQRLAADEWRVVFDLPLDAGQSAPERLQFSHVSRDGLGNLSNLIRISNEFQVYQGELPALNVPLGLQASALPGGRVGLQWQAVEGASAYQLYRQAPGEDQRTPLSRSTSASATDQTAVDGLYRYSVASVRTSNGQETQSGESSVIEVTTSRTAPGAPQNLELSLTSQGVLATWQPPVGTAPASYRLYRAAGEAITSVTGLTPIKQGLKVTQAVDASPSELEHAYAVTAVDSAGNESAISNSPYLNFSLLPVKRLEVQQLGSELPVLAWTANGNGAIGYDVYVGEGDARIKLTATPTTAMTLTDSGFTSGERRYTVEAVDEGGARQARTLVMPNVNAQIVSGLPLKRNVMNRLNVQVSNLSALPLNTARVTLALGARTFASEDFALAANGTRVASVIVGGYPDLPGTAAAMLTVESAPNEGELARVGTQKQLSVVDSALVVGLDAEEFIRGASGKVRLSVENTSEVEVELLTATGNGSKASTDLRLKLMDNDGNLLSSVPYQQVTGNGVVTLASGQTVARIGAGQRYLSDAFLMPVPANSPDQVKLRLEVDKLRYNTGQPDEISIPGMGSERTLSLSETPYYGEITNVQPVVSYGQQDITIEGRALDRATQAPVSNAPLKLAINQEGFERMAEVMSAADGSFRYVFKPTLTDSGTYQVGAIHPDMTDRPDQSRFTVNRINVNPATFKLTVPRNYAYRIEYRAIAGTGSQASGLRIAYLPEFQPSGSLATGIKVLPAAPVAIVSKQNLALPVSVSGDNTSAPSGRIVLAVLAEETGAQPLALLNVDYTLTEATPALFVTPSYVEAGLAQGQSTIENVVIENKGFVAMNNVSLALLDESGGPAPAWITLASNPVLGNIAIGEKRSVDLNIAPGAQVNEGVYPFKLRVSGDNLTPENVNVFVSVTQSGQGSVLFKAADIYTATRDKNGNLIPGLAGARVTLQNESVISQNYELTTDSFGEAFFQNLPAGSYKFRASASNHQEASGRLSIKPGVTSNQSIFLEYTLINVEWSVREVTIEDRYEITLNATFETDVPAPVVVMQPTSINLPKMAPGEVFQGELVLTNYGLIRADNVVARPPGADQYYKFEFLTQPPASLEAKQRVRLPYRVIALRPYGFYETPPDGGSGGESGNGGDGGDGGDGTGGGIEAGQGNGDGSGQNPGGSVSGQPGCYTYTARYPVACKYICANGQESSNCGSSANWFFMDRSACPVGTPAPSGSGGAGGGGWGGSGGPGYGSLPGIPLCAKGSGDCDDPGGKEDGKEGGE</sequence>
<evidence type="ECO:0000313" key="4">
    <source>
        <dbReference type="Proteomes" id="UP001254759"/>
    </source>
</evidence>
<gene>
    <name evidence="3" type="ORF">J2W94_001409</name>
</gene>
<dbReference type="SUPFAM" id="SSF49265">
    <property type="entry name" value="Fibronectin type III"/>
    <property type="match status" value="3"/>
</dbReference>
<dbReference type="SUPFAM" id="SSF49478">
    <property type="entry name" value="Cna protein B-type domain"/>
    <property type="match status" value="1"/>
</dbReference>
<comment type="caution">
    <text evidence="3">The sequence shown here is derived from an EMBL/GenBank/DDBJ whole genome shotgun (WGS) entry which is preliminary data.</text>
</comment>
<dbReference type="InterPro" id="IPR003961">
    <property type="entry name" value="FN3_dom"/>
</dbReference>
<feature type="compositionally biased region" description="Basic and acidic residues" evidence="1">
    <location>
        <begin position="2111"/>
        <end position="2122"/>
    </location>
</feature>
<dbReference type="Pfam" id="PF17957">
    <property type="entry name" value="Big_7"/>
    <property type="match status" value="2"/>
</dbReference>
<accession>A0ABU1RTA0</accession>
<feature type="region of interest" description="Disordered" evidence="1">
    <location>
        <begin position="2071"/>
        <end position="2091"/>
    </location>
</feature>
<dbReference type="InterPro" id="IPR036116">
    <property type="entry name" value="FN3_sf"/>
</dbReference>
<dbReference type="InterPro" id="IPR013783">
    <property type="entry name" value="Ig-like_fold"/>
</dbReference>
<evidence type="ECO:0000313" key="3">
    <source>
        <dbReference type="EMBL" id="MDR6841145.1"/>
    </source>
</evidence>
<dbReference type="Gene3D" id="2.60.40.1120">
    <property type="entry name" value="Carboxypeptidase-like, regulatory domain"/>
    <property type="match status" value="1"/>
</dbReference>
<dbReference type="Proteomes" id="UP001254759">
    <property type="component" value="Unassembled WGS sequence"/>
</dbReference>
<dbReference type="Gene3D" id="2.60.40.10">
    <property type="entry name" value="Immunoglobulins"/>
    <property type="match status" value="7"/>
</dbReference>
<keyword evidence="4" id="KW-1185">Reference proteome</keyword>
<feature type="compositionally biased region" description="Gly residues" evidence="1">
    <location>
        <begin position="1981"/>
        <end position="2021"/>
    </location>
</feature>
<feature type="compositionally biased region" description="Gly residues" evidence="1">
    <location>
        <begin position="2075"/>
        <end position="2091"/>
    </location>
</feature>